<dbReference type="Pfam" id="PF04685">
    <property type="entry name" value="DUF608"/>
    <property type="match status" value="1"/>
</dbReference>
<sequence>MIKRGLQLILFFIITNGIAQDLSEKVKPETYSGDQLKYIGMPVGGINTGQVYLGGDGQLWYWDIFNIQRIKPGGPGDKFYINPMVQDNKFDQGFAIRVKKLLPSTITPMVRPLNNNGFSDITFKGEYPIGKVKYRDANSPVSVALNAYTPFVPTDHESSDFPAVVMEYTLTNDSDSKLSVELIGWLQNMSNFQTANSTKGTHINTIKKSGNVLQLITSSGVTVENKDLPDYGNMALTLLEGNNAWGTPKTSNDIAYNLVEVNGSKNNIAKTAVGNKLIGVIGKEVELKAGERKTLTFIISWYFPNVHRTESGFHDLKNRGNLRQYYSKKFSSSSDVANTIIANQEKYLTTTKLWNKTWYDASLPKWFLDRTFINTSTLATTSCYRLDDLTDDPDNEDRFYTMEGVYLGHGTCTHVFHYEQALGRVFPGLARQLRTQIDYGLSYKENGIIEYRGELSDIGSHDGRGYAVDGHAGTILRAYREHTTSSNSDYLKAYWPKIKKSIEYMIAHDAEKTGKPDGILEGVQYNTLDKMWYGKNAWHSSMYNAALRAGEAMALEMRDKTFAKKCNRIATLGQKNITTQLFDGEYFINIPDIENKENPNTNIGCHIDQVLGQSWALQVGLPRILPKKETISALKSIYKYNYQEDVGKYLDTVTIKNVRFYALPGEAGTIMCTFPKGGALESKGTKAAEWDNLVVGYFSESMTGFTYQAAAHMIAEGLVDEGMTMIKAIHDRYNPKKRNPYNEVEYGNHYTRAMSSYGAFIAASGFTYHGPKGEIGFDPKMAPENFKSAFITGESWGAFSQKRSTGIQENELLVSYGTLSLSNIKLSHNMRIVKNVKVTLNGKTLKNKYKSGSNELSIALEKVTLKNGDTLGVIIE</sequence>
<evidence type="ECO:0000259" key="1">
    <source>
        <dbReference type="Pfam" id="PF04685"/>
    </source>
</evidence>
<evidence type="ECO:0000259" key="2">
    <source>
        <dbReference type="Pfam" id="PF12215"/>
    </source>
</evidence>
<dbReference type="InterPro" id="IPR052566">
    <property type="entry name" value="Non-lysos_glucosylceramidase"/>
</dbReference>
<comment type="caution">
    <text evidence="3">The sequence shown here is derived from an EMBL/GenBank/DDBJ whole genome shotgun (WGS) entry which is preliminary data.</text>
</comment>
<feature type="domain" description="Glycosyl-hydrolase family 116 catalytic region" evidence="1">
    <location>
        <begin position="469"/>
        <end position="757"/>
    </location>
</feature>
<proteinExistence type="predicted"/>
<accession>A0ABU7XNP3</accession>
<evidence type="ECO:0000313" key="4">
    <source>
        <dbReference type="Proteomes" id="UP001337305"/>
    </source>
</evidence>
<feature type="domain" description="Glycosyl-hydrolase family 116 N-terminal" evidence="2">
    <location>
        <begin position="40"/>
        <end position="344"/>
    </location>
</feature>
<reference evidence="3 4" key="1">
    <citation type="submission" date="2022-09" db="EMBL/GenBank/DDBJ databases">
        <title>Genome sequencing of Flavivirga sp. MEBiC05379.</title>
        <authorList>
            <person name="Oh H.-M."/>
            <person name="Kwon K.K."/>
            <person name="Park M.J."/>
            <person name="Yang S.-H."/>
        </authorList>
    </citation>
    <scope>NUCLEOTIDE SEQUENCE [LARGE SCALE GENOMIC DNA]</scope>
    <source>
        <strain evidence="3 4">MEBiC05379</strain>
    </source>
</reference>
<evidence type="ECO:0000313" key="3">
    <source>
        <dbReference type="EMBL" id="MEF3832340.1"/>
    </source>
</evidence>
<dbReference type="InterPro" id="IPR006775">
    <property type="entry name" value="GH116_catalytic"/>
</dbReference>
<keyword evidence="4" id="KW-1185">Reference proteome</keyword>
<dbReference type="Gene3D" id="1.50.10.10">
    <property type="match status" value="1"/>
</dbReference>
<dbReference type="RefSeq" id="WP_303304721.1">
    <property type="nucleotide sequence ID" value="NZ_JAODOP010000004.1"/>
</dbReference>
<name>A0ABU7XNP3_9FLAO</name>
<dbReference type="PANTHER" id="PTHR12654">
    <property type="entry name" value="BILE ACID BETA-GLUCOSIDASE-RELATED"/>
    <property type="match status" value="1"/>
</dbReference>
<dbReference type="InterPro" id="IPR008928">
    <property type="entry name" value="6-hairpin_glycosidase_sf"/>
</dbReference>
<dbReference type="SUPFAM" id="SSF48208">
    <property type="entry name" value="Six-hairpin glycosidases"/>
    <property type="match status" value="1"/>
</dbReference>
<dbReference type="Pfam" id="PF12215">
    <property type="entry name" value="Glyco_hydr_116N"/>
    <property type="match status" value="1"/>
</dbReference>
<dbReference type="Proteomes" id="UP001337305">
    <property type="component" value="Unassembled WGS sequence"/>
</dbReference>
<dbReference type="PANTHER" id="PTHR12654:SF0">
    <property type="entry name" value="NON-LYSOSOMAL GLUCOSYLCERAMIDASE"/>
    <property type="match status" value="1"/>
</dbReference>
<dbReference type="InterPro" id="IPR024462">
    <property type="entry name" value="GH116_N"/>
</dbReference>
<organism evidence="3 4">
    <name type="scientific">Flavivirga spongiicola</name>
    <dbReference type="NCBI Taxonomy" id="421621"/>
    <lineage>
        <taxon>Bacteria</taxon>
        <taxon>Pseudomonadati</taxon>
        <taxon>Bacteroidota</taxon>
        <taxon>Flavobacteriia</taxon>
        <taxon>Flavobacteriales</taxon>
        <taxon>Flavobacteriaceae</taxon>
        <taxon>Flavivirga</taxon>
    </lineage>
</organism>
<gene>
    <name evidence="3" type="ORF">N1F79_04310</name>
</gene>
<dbReference type="InterPro" id="IPR012341">
    <property type="entry name" value="6hp_glycosidase-like_sf"/>
</dbReference>
<dbReference type="EMBL" id="JAODOP010000004">
    <property type="protein sequence ID" value="MEF3832340.1"/>
    <property type="molecule type" value="Genomic_DNA"/>
</dbReference>
<protein>
    <submittedName>
        <fullName evidence="3">Non-lysosomal glucosylceramidase</fullName>
    </submittedName>
</protein>